<proteinExistence type="predicted"/>
<feature type="compositionally biased region" description="Basic and acidic residues" evidence="1">
    <location>
        <begin position="69"/>
        <end position="82"/>
    </location>
</feature>
<organism evidence="2 3">
    <name type="scientific">Taxus chinensis</name>
    <name type="common">Chinese yew</name>
    <name type="synonym">Taxus wallichiana var. chinensis</name>
    <dbReference type="NCBI Taxonomy" id="29808"/>
    <lineage>
        <taxon>Eukaryota</taxon>
        <taxon>Viridiplantae</taxon>
        <taxon>Streptophyta</taxon>
        <taxon>Embryophyta</taxon>
        <taxon>Tracheophyta</taxon>
        <taxon>Spermatophyta</taxon>
        <taxon>Pinopsida</taxon>
        <taxon>Pinidae</taxon>
        <taxon>Conifers II</taxon>
        <taxon>Cupressales</taxon>
        <taxon>Taxaceae</taxon>
        <taxon>Taxus</taxon>
    </lineage>
</organism>
<evidence type="ECO:0000256" key="1">
    <source>
        <dbReference type="SAM" id="MobiDB-lite"/>
    </source>
</evidence>
<dbReference type="EMBL" id="JAHRHJ020000009">
    <property type="protein sequence ID" value="KAH9303519.1"/>
    <property type="molecule type" value="Genomic_DNA"/>
</dbReference>
<dbReference type="Proteomes" id="UP000824469">
    <property type="component" value="Unassembled WGS sequence"/>
</dbReference>
<feature type="region of interest" description="Disordered" evidence="1">
    <location>
        <begin position="59"/>
        <end position="82"/>
    </location>
</feature>
<evidence type="ECO:0000313" key="3">
    <source>
        <dbReference type="Proteomes" id="UP000824469"/>
    </source>
</evidence>
<accession>A0AA38FES2</accession>
<sequence length="82" mass="9359">MDANRPVRPKSAQRALCNLGQRDTRDADRRKSRKPIKLCHVIGQMRDKEAHFGRIGGFCPKRFGTSGTKRREGRERAGRPVD</sequence>
<keyword evidence="3" id="KW-1185">Reference proteome</keyword>
<protein>
    <submittedName>
        <fullName evidence="2">Uncharacterized protein</fullName>
    </submittedName>
</protein>
<reference evidence="2 3" key="1">
    <citation type="journal article" date="2021" name="Nat. Plants">
        <title>The Taxus genome provides insights into paclitaxel biosynthesis.</title>
        <authorList>
            <person name="Xiong X."/>
            <person name="Gou J."/>
            <person name="Liao Q."/>
            <person name="Li Y."/>
            <person name="Zhou Q."/>
            <person name="Bi G."/>
            <person name="Li C."/>
            <person name="Du R."/>
            <person name="Wang X."/>
            <person name="Sun T."/>
            <person name="Guo L."/>
            <person name="Liang H."/>
            <person name="Lu P."/>
            <person name="Wu Y."/>
            <person name="Zhang Z."/>
            <person name="Ro D.K."/>
            <person name="Shang Y."/>
            <person name="Huang S."/>
            <person name="Yan J."/>
        </authorList>
    </citation>
    <scope>NUCLEOTIDE SEQUENCE [LARGE SCALE GENOMIC DNA]</scope>
    <source>
        <strain evidence="2">Ta-2019</strain>
    </source>
</reference>
<evidence type="ECO:0000313" key="2">
    <source>
        <dbReference type="EMBL" id="KAH9303519.1"/>
    </source>
</evidence>
<comment type="caution">
    <text evidence="2">The sequence shown here is derived from an EMBL/GenBank/DDBJ whole genome shotgun (WGS) entry which is preliminary data.</text>
</comment>
<name>A0AA38FES2_TAXCH</name>
<dbReference type="AlphaFoldDB" id="A0AA38FES2"/>
<gene>
    <name evidence="2" type="ORF">KI387_043881</name>
</gene>
<feature type="region of interest" description="Disordered" evidence="1">
    <location>
        <begin position="1"/>
        <end position="33"/>
    </location>
</feature>